<dbReference type="Proteomes" id="UP000263014">
    <property type="component" value="Unassembled WGS sequence"/>
</dbReference>
<comment type="caution">
    <text evidence="4">The sequence shown here is derived from an EMBL/GenBank/DDBJ whole genome shotgun (WGS) entry which is preliminary data.</text>
</comment>
<feature type="DNA-binding region" description="H-T-H motif" evidence="2">
    <location>
        <begin position="32"/>
        <end position="51"/>
    </location>
</feature>
<dbReference type="SUPFAM" id="SSF46689">
    <property type="entry name" value="Homeodomain-like"/>
    <property type="match status" value="1"/>
</dbReference>
<sequence length="190" mass="21946">MNKQPEITDRTRQTFMEAFCLLYSKKPLEKITVQEIARKAGFNRSTFYQYFLDVNDLLCDVENEFLKYISDKRGQAGAGSTPFIEDIVVLYETKSIYINALFGRYGSNQFLERLKAAVKLEMPELDRSTNDGLKPYLMEYRFSGALSLFRFWLSRGKDLSTQEFLTLIASLYEHGASSISFIENGEKESQ</sequence>
<gene>
    <name evidence="4" type="ORF">DXD79_11520</name>
</gene>
<dbReference type="PROSITE" id="PS50977">
    <property type="entry name" value="HTH_TETR_2"/>
    <property type="match status" value="1"/>
</dbReference>
<dbReference type="Gene3D" id="1.10.357.10">
    <property type="entry name" value="Tetracycline Repressor, domain 2"/>
    <property type="match status" value="1"/>
</dbReference>
<dbReference type="PANTHER" id="PTHR43479">
    <property type="entry name" value="ACREF/ENVCD OPERON REPRESSOR-RELATED"/>
    <property type="match status" value="1"/>
</dbReference>
<dbReference type="InterPro" id="IPR009057">
    <property type="entry name" value="Homeodomain-like_sf"/>
</dbReference>
<evidence type="ECO:0000256" key="1">
    <source>
        <dbReference type="ARBA" id="ARBA00023125"/>
    </source>
</evidence>
<name>A0A374P9J2_9FIRM</name>
<dbReference type="Pfam" id="PF00440">
    <property type="entry name" value="TetR_N"/>
    <property type="match status" value="1"/>
</dbReference>
<organism evidence="4 5">
    <name type="scientific">Hungatella hathewayi</name>
    <dbReference type="NCBI Taxonomy" id="154046"/>
    <lineage>
        <taxon>Bacteria</taxon>
        <taxon>Bacillati</taxon>
        <taxon>Bacillota</taxon>
        <taxon>Clostridia</taxon>
        <taxon>Lachnospirales</taxon>
        <taxon>Lachnospiraceae</taxon>
        <taxon>Hungatella</taxon>
    </lineage>
</organism>
<dbReference type="EMBL" id="QSON01000005">
    <property type="protein sequence ID" value="RGJ04562.1"/>
    <property type="molecule type" value="Genomic_DNA"/>
</dbReference>
<dbReference type="RefSeq" id="WP_117631780.1">
    <property type="nucleotide sequence ID" value="NZ_QSON01000005.1"/>
</dbReference>
<keyword evidence="1 2" id="KW-0238">DNA-binding</keyword>
<dbReference type="PANTHER" id="PTHR43479:SF11">
    <property type="entry name" value="ACREF_ENVCD OPERON REPRESSOR-RELATED"/>
    <property type="match status" value="1"/>
</dbReference>
<evidence type="ECO:0000259" key="3">
    <source>
        <dbReference type="PROSITE" id="PS50977"/>
    </source>
</evidence>
<dbReference type="AlphaFoldDB" id="A0A374P9J2"/>
<accession>A0A374P9J2</accession>
<reference evidence="4 5" key="1">
    <citation type="submission" date="2018-08" db="EMBL/GenBank/DDBJ databases">
        <title>A genome reference for cultivated species of the human gut microbiota.</title>
        <authorList>
            <person name="Zou Y."/>
            <person name="Xue W."/>
            <person name="Luo G."/>
        </authorList>
    </citation>
    <scope>NUCLEOTIDE SEQUENCE [LARGE SCALE GENOMIC DNA]</scope>
    <source>
        <strain evidence="4 5">TM09-12</strain>
    </source>
</reference>
<dbReference type="InterPro" id="IPR050624">
    <property type="entry name" value="HTH-type_Tx_Regulator"/>
</dbReference>
<evidence type="ECO:0000256" key="2">
    <source>
        <dbReference type="PROSITE-ProRule" id="PRU00335"/>
    </source>
</evidence>
<evidence type="ECO:0000313" key="4">
    <source>
        <dbReference type="EMBL" id="RGJ04562.1"/>
    </source>
</evidence>
<protein>
    <submittedName>
        <fullName evidence="4">TetR/AcrR family transcriptional regulator</fullName>
    </submittedName>
</protein>
<dbReference type="InterPro" id="IPR001647">
    <property type="entry name" value="HTH_TetR"/>
</dbReference>
<dbReference type="GO" id="GO:0003677">
    <property type="term" value="F:DNA binding"/>
    <property type="evidence" value="ECO:0007669"/>
    <property type="project" value="UniProtKB-UniRule"/>
</dbReference>
<proteinExistence type="predicted"/>
<feature type="domain" description="HTH tetR-type" evidence="3">
    <location>
        <begin position="9"/>
        <end position="69"/>
    </location>
</feature>
<evidence type="ECO:0000313" key="5">
    <source>
        <dbReference type="Proteomes" id="UP000263014"/>
    </source>
</evidence>